<name>A0A3S5FWR3_9CHLO</name>
<proteinExistence type="predicted"/>
<dbReference type="InterPro" id="IPR002679">
    <property type="entry name" value="Closter_coat"/>
</dbReference>
<protein>
    <submittedName>
        <fullName evidence="1">Uncharacterized protein</fullName>
    </submittedName>
</protein>
<dbReference type="Pfam" id="PF01785">
    <property type="entry name" value="Closter_coat"/>
    <property type="match status" value="1"/>
</dbReference>
<accession>A0A3S5FWR3</accession>
<evidence type="ECO:0000313" key="1">
    <source>
        <dbReference type="EMBL" id="ARR28428.1"/>
    </source>
</evidence>
<organism evidence="1">
    <name type="scientific">Caulerpa okamurae</name>
    <dbReference type="NCBI Taxonomy" id="118247"/>
    <lineage>
        <taxon>Eukaryota</taxon>
        <taxon>Viridiplantae</taxon>
        <taxon>Chlorophyta</taxon>
        <taxon>core chlorophytes</taxon>
        <taxon>Ulvophyceae</taxon>
        <taxon>TCBD clade</taxon>
        <taxon>Bryopsidales</taxon>
        <taxon>Halimedineae</taxon>
        <taxon>Caulerpaceae</taxon>
        <taxon>Caulerpa</taxon>
    </lineage>
</organism>
<gene>
    <name evidence="1" type="primary">orf272</name>
</gene>
<sequence>MNLNKENINSLDTSTQDNIPFDFIKNPKPLNRAKTDPSILSIIVEEISKKLDISKGVAKALIFGNLHTGGTASKSSPTHSFSLQYKDTEYFLDLSTLRTYAKKATSIKGQKFTLRQLARTHETEILFFASRINLPGNLNKKFLQIDPTLENEQLIYAADYVDPSNPTIPEQIKKLLTSHKNNTIT</sequence>
<keyword evidence="1" id="KW-0150">Chloroplast</keyword>
<geneLocation type="chloroplast" evidence="1"/>
<reference evidence="1" key="1">
    <citation type="submission" date="2016-08" db="EMBL/GenBank/DDBJ databases">
        <authorList>
            <person name="Wang Bo."/>
            <person name="Zheng Fengrong."/>
            <person name="Wang Xin."/>
            <person name="Du Fei."/>
        </authorList>
    </citation>
    <scope>NUCLEOTIDE SEQUENCE</scope>
</reference>
<keyword evidence="1" id="KW-0934">Plastid</keyword>
<dbReference type="AlphaFoldDB" id="A0A3S5FWR3"/>
<dbReference type="EMBL" id="KX809677">
    <property type="protein sequence ID" value="ARR28428.1"/>
    <property type="molecule type" value="Genomic_DNA"/>
</dbReference>